<dbReference type="GO" id="GO:0006511">
    <property type="term" value="P:ubiquitin-dependent protein catabolic process"/>
    <property type="evidence" value="ECO:0007669"/>
    <property type="project" value="TreeGrafter"/>
</dbReference>
<evidence type="ECO:0000313" key="4">
    <source>
        <dbReference type="EMBL" id="RKO99010.1"/>
    </source>
</evidence>
<dbReference type="GO" id="GO:0005829">
    <property type="term" value="C:cytosol"/>
    <property type="evidence" value="ECO:0007669"/>
    <property type="project" value="TreeGrafter"/>
</dbReference>
<evidence type="ECO:0000259" key="3">
    <source>
        <dbReference type="PROSITE" id="PS50250"/>
    </source>
</evidence>
<dbReference type="Pfam" id="PF22037">
    <property type="entry name" value="PSD13_N"/>
    <property type="match status" value="1"/>
</dbReference>
<organism evidence="4 5">
    <name type="scientific">Caulochytrium protostelioides</name>
    <dbReference type="NCBI Taxonomy" id="1555241"/>
    <lineage>
        <taxon>Eukaryota</taxon>
        <taxon>Fungi</taxon>
        <taxon>Fungi incertae sedis</taxon>
        <taxon>Chytridiomycota</taxon>
        <taxon>Chytridiomycota incertae sedis</taxon>
        <taxon>Chytridiomycetes</taxon>
        <taxon>Caulochytriales</taxon>
        <taxon>Caulochytriaceae</taxon>
        <taxon>Caulochytrium</taxon>
    </lineage>
</organism>
<dbReference type="GO" id="GO:0005198">
    <property type="term" value="F:structural molecule activity"/>
    <property type="evidence" value="ECO:0007669"/>
    <property type="project" value="TreeGrafter"/>
</dbReference>
<dbReference type="Pfam" id="PF01399">
    <property type="entry name" value="PCI"/>
    <property type="match status" value="1"/>
</dbReference>
<dbReference type="EMBL" id="ML014331">
    <property type="protein sequence ID" value="RKO99010.1"/>
    <property type="molecule type" value="Genomic_DNA"/>
</dbReference>
<accession>A0A4P9X2P0</accession>
<evidence type="ECO:0000256" key="2">
    <source>
        <dbReference type="ARBA" id="ARBA00022942"/>
    </source>
</evidence>
<keyword evidence="2" id="KW-0647">Proteasome</keyword>
<dbReference type="OrthoDB" id="1093at2759"/>
<dbReference type="GO" id="GO:0005634">
    <property type="term" value="C:nucleus"/>
    <property type="evidence" value="ECO:0007669"/>
    <property type="project" value="TreeGrafter"/>
</dbReference>
<dbReference type="STRING" id="1555241.A0A4P9X2P0"/>
<dbReference type="PROSITE" id="PS50250">
    <property type="entry name" value="PCI"/>
    <property type="match status" value="1"/>
</dbReference>
<reference evidence="5" key="1">
    <citation type="journal article" date="2018" name="Nat. Microbiol.">
        <title>Leveraging single-cell genomics to expand the fungal tree of life.</title>
        <authorList>
            <person name="Ahrendt S.R."/>
            <person name="Quandt C.A."/>
            <person name="Ciobanu D."/>
            <person name="Clum A."/>
            <person name="Salamov A."/>
            <person name="Andreopoulos B."/>
            <person name="Cheng J.F."/>
            <person name="Woyke T."/>
            <person name="Pelin A."/>
            <person name="Henrissat B."/>
            <person name="Reynolds N.K."/>
            <person name="Benny G.L."/>
            <person name="Smith M.E."/>
            <person name="James T.Y."/>
            <person name="Grigoriev I.V."/>
        </authorList>
    </citation>
    <scope>NUCLEOTIDE SEQUENCE [LARGE SCALE GENOMIC DNA]</scope>
    <source>
        <strain evidence="5">ATCC 52028</strain>
    </source>
</reference>
<sequence>MDVDYAVEPFLQQQAAAAPAQLKPYYAQFAELHRKKLWHQLTVAVQRFQAEAGVAPYLLPLYEHFIKDFEKKMNPISLIEFLTQTSHTLNDPVKAHDLLSARADKLRDDAHHKDAYVMASAEAASHDLAAGNLERCKAVIEACRIVLDSLPSVEPRINASFYRVAANYYKAKQAYPQHYHNALLFLSSINLSDLSKSEQHTRAYELTLSALLGEGLYNFGELLQHAVLQALVGTPHEWLYRLLFCFNSGDMDRFNQIAATKEYAGEPALVNQEAFLRQKLCLMTLIESVFKRSKLERGRISFDTIAQEARVPLDDVEHLVMKALSLGLIRGLINQVDQYLSVAWVTPRVLDKSQITSMRDRFAAWETNVHSWVGNLERFEGAKEIFSR</sequence>
<name>A0A4P9X2P0_9FUNG</name>
<dbReference type="PANTHER" id="PTHR10539:SF0">
    <property type="entry name" value="26S PROTEASOME NON-ATPASE REGULATORY SUBUNIT 13"/>
    <property type="match status" value="1"/>
</dbReference>
<dbReference type="SUPFAM" id="SSF46785">
    <property type="entry name" value="Winged helix' DNA-binding domain"/>
    <property type="match status" value="1"/>
</dbReference>
<dbReference type="InterPro" id="IPR054179">
    <property type="entry name" value="PSD13_N"/>
</dbReference>
<protein>
    <recommendedName>
        <fullName evidence="3">PCI domain-containing protein</fullName>
    </recommendedName>
</protein>
<dbReference type="PANTHER" id="PTHR10539">
    <property type="entry name" value="26S PROTEASOME NON-ATPASE REGULATORY SUBUNIT 13"/>
    <property type="match status" value="1"/>
</dbReference>
<evidence type="ECO:0000256" key="1">
    <source>
        <dbReference type="ARBA" id="ARBA00006207"/>
    </source>
</evidence>
<proteinExistence type="inferred from homology"/>
<dbReference type="AlphaFoldDB" id="A0A4P9X2P0"/>
<dbReference type="GO" id="GO:0008541">
    <property type="term" value="C:proteasome regulatory particle, lid subcomplex"/>
    <property type="evidence" value="ECO:0007669"/>
    <property type="project" value="TreeGrafter"/>
</dbReference>
<feature type="domain" description="PCI" evidence="3">
    <location>
        <begin position="177"/>
        <end position="347"/>
    </location>
</feature>
<dbReference type="InterPro" id="IPR000717">
    <property type="entry name" value="PCI_dom"/>
</dbReference>
<dbReference type="Proteomes" id="UP000274922">
    <property type="component" value="Unassembled WGS sequence"/>
</dbReference>
<gene>
    <name evidence="4" type="ORF">CXG81DRAFT_15156</name>
</gene>
<comment type="similarity">
    <text evidence="1">Belongs to the proteasome subunit S11 family.</text>
</comment>
<evidence type="ECO:0000313" key="5">
    <source>
        <dbReference type="Proteomes" id="UP000274922"/>
    </source>
</evidence>
<dbReference type="InterPro" id="IPR036390">
    <property type="entry name" value="WH_DNA-bd_sf"/>
</dbReference>
<dbReference type="SMART" id="SM00088">
    <property type="entry name" value="PINT"/>
    <property type="match status" value="1"/>
</dbReference>
<dbReference type="InterPro" id="IPR035298">
    <property type="entry name" value="PSMD13"/>
</dbReference>
<keyword evidence="5" id="KW-1185">Reference proteome</keyword>